<evidence type="ECO:0000259" key="8">
    <source>
        <dbReference type="Pfam" id="PF00185"/>
    </source>
</evidence>
<dbReference type="InterPro" id="IPR006132">
    <property type="entry name" value="Asp/Orn_carbamoyltranf_P-bd"/>
</dbReference>
<evidence type="ECO:0000313" key="11">
    <source>
        <dbReference type="Proteomes" id="UP000005439"/>
    </source>
</evidence>
<evidence type="ECO:0000256" key="3">
    <source>
        <dbReference type="ARBA" id="ARBA00022679"/>
    </source>
</evidence>
<dbReference type="GO" id="GO:0004070">
    <property type="term" value="F:aspartate carbamoyltransferase activity"/>
    <property type="evidence" value="ECO:0007669"/>
    <property type="project" value="UniProtKB-UniRule"/>
</dbReference>
<dbReference type="GO" id="GO:0006207">
    <property type="term" value="P:'de novo' pyrimidine nucleobase biosynthetic process"/>
    <property type="evidence" value="ECO:0007669"/>
    <property type="project" value="InterPro"/>
</dbReference>
<dbReference type="NCBIfam" id="TIGR00670">
    <property type="entry name" value="asp_carb_tr"/>
    <property type="match status" value="1"/>
</dbReference>
<feature type="domain" description="Aspartate/ornithine carbamoyltransferase Asp/Orn-binding" evidence="8">
    <location>
        <begin position="153"/>
        <end position="297"/>
    </location>
</feature>
<evidence type="ECO:0000256" key="1">
    <source>
        <dbReference type="ARBA" id="ARBA00004852"/>
    </source>
</evidence>
<dbReference type="HOGENOM" id="CLU_043846_2_0_9"/>
<evidence type="ECO:0000256" key="2">
    <source>
        <dbReference type="ARBA" id="ARBA00008896"/>
    </source>
</evidence>
<feature type="binding site" evidence="7">
    <location>
        <position position="55"/>
    </location>
    <ligand>
        <name>carbamoyl phosphate</name>
        <dbReference type="ChEBI" id="CHEBI:58228"/>
    </ligand>
</feature>
<dbReference type="InterPro" id="IPR006130">
    <property type="entry name" value="Asp/Orn_carbamoylTrfase"/>
</dbReference>
<gene>
    <name evidence="7" type="primary">pyrB</name>
    <name evidence="10" type="ordered locus">Sulac_1466</name>
</gene>
<keyword evidence="11" id="KW-1185">Reference proteome</keyword>
<dbReference type="Proteomes" id="UP000005439">
    <property type="component" value="Chromosome"/>
</dbReference>
<dbReference type="PROSITE" id="PS00097">
    <property type="entry name" value="CARBAMOYLTRANSFERASE"/>
    <property type="match status" value="1"/>
</dbReference>
<feature type="binding site" evidence="7">
    <location>
        <position position="166"/>
    </location>
    <ligand>
        <name>L-aspartate</name>
        <dbReference type="ChEBI" id="CHEBI:29991"/>
    </ligand>
</feature>
<comment type="catalytic activity">
    <reaction evidence="6 7">
        <text>carbamoyl phosphate + L-aspartate = N-carbamoyl-L-aspartate + phosphate + H(+)</text>
        <dbReference type="Rhea" id="RHEA:20013"/>
        <dbReference type="ChEBI" id="CHEBI:15378"/>
        <dbReference type="ChEBI" id="CHEBI:29991"/>
        <dbReference type="ChEBI" id="CHEBI:32814"/>
        <dbReference type="ChEBI" id="CHEBI:43474"/>
        <dbReference type="ChEBI" id="CHEBI:58228"/>
        <dbReference type="EC" id="2.1.3.2"/>
    </reaction>
</comment>
<sequence>MGHLIGIQAYSTGELQEILDQAQSFYRQLTQKPRQIPPALHGRTVVTWFMEPSTRTRASFELAARYLGAEVLSLATEGSSMVKGETLWDTLANLEAMGIDALVVRHAEAGVPWQLARRARVPVINAGDGWHEHPTQALLDLLTVRQALGDVSGLHVAIVGDILHSRVARSDIWGFTRMGATVTLVGPPQFVPSEWPAKGVRVSDELSEVLPSADVVILLRIQKERQALNGLFSVEEYRLRWGLTAERFRILKPGAVVLHPGPQNRGVEIDSDVMAQDSVLIGRQVTNGVAVRMAVLSRLMGEKTW</sequence>
<dbReference type="PRINTS" id="PR00101">
    <property type="entry name" value="ATCASE"/>
</dbReference>
<dbReference type="SUPFAM" id="SSF53671">
    <property type="entry name" value="Aspartate/ornithine carbamoyltransferase"/>
    <property type="match status" value="1"/>
</dbReference>
<dbReference type="Pfam" id="PF02729">
    <property type="entry name" value="OTCace_N"/>
    <property type="match status" value="1"/>
</dbReference>
<accession>G8TX55</accession>
<dbReference type="PATRIC" id="fig|679936.5.peg.1531"/>
<dbReference type="PANTHER" id="PTHR45753:SF6">
    <property type="entry name" value="ASPARTATE CARBAMOYLTRANSFERASE"/>
    <property type="match status" value="1"/>
</dbReference>
<feature type="binding site" evidence="7">
    <location>
        <position position="136"/>
    </location>
    <ligand>
        <name>carbamoyl phosphate</name>
        <dbReference type="ChEBI" id="CHEBI:58228"/>
    </ligand>
</feature>
<dbReference type="GO" id="GO:0006520">
    <property type="term" value="P:amino acid metabolic process"/>
    <property type="evidence" value="ECO:0007669"/>
    <property type="project" value="InterPro"/>
</dbReference>
<reference evidence="11" key="1">
    <citation type="submission" date="2011-12" db="EMBL/GenBank/DDBJ databases">
        <title>The complete genome of chromosome of Sulfobacillus acidophilus DSM 10332.</title>
        <authorList>
            <person name="Lucas S."/>
            <person name="Han J."/>
            <person name="Lapidus A."/>
            <person name="Bruce D."/>
            <person name="Goodwin L."/>
            <person name="Pitluck S."/>
            <person name="Peters L."/>
            <person name="Kyrpides N."/>
            <person name="Mavromatis K."/>
            <person name="Ivanova N."/>
            <person name="Mikhailova N."/>
            <person name="Chertkov O."/>
            <person name="Saunders E."/>
            <person name="Detter J.C."/>
            <person name="Tapia R."/>
            <person name="Han C."/>
            <person name="Land M."/>
            <person name="Hauser L."/>
            <person name="Markowitz V."/>
            <person name="Cheng J.-F."/>
            <person name="Hugenholtz P."/>
            <person name="Woyke T."/>
            <person name="Wu D."/>
            <person name="Pukall R."/>
            <person name="Gehrich-Schroeter G."/>
            <person name="Schneider S."/>
            <person name="Klenk H.-P."/>
            <person name="Eisen J.A."/>
        </authorList>
    </citation>
    <scope>NUCLEOTIDE SEQUENCE [LARGE SCALE GENOMIC DNA]</scope>
    <source>
        <strain evidence="11">ATCC 700253 / DSM 10332 / NAL</strain>
    </source>
</reference>
<evidence type="ECO:0000256" key="7">
    <source>
        <dbReference type="HAMAP-Rule" id="MF_00001"/>
    </source>
</evidence>
<organism evidence="10 11">
    <name type="scientific">Sulfobacillus acidophilus (strain ATCC 700253 / DSM 10332 / NAL)</name>
    <dbReference type="NCBI Taxonomy" id="679936"/>
    <lineage>
        <taxon>Bacteria</taxon>
        <taxon>Bacillati</taxon>
        <taxon>Bacillota</taxon>
        <taxon>Clostridia</taxon>
        <taxon>Eubacteriales</taxon>
        <taxon>Clostridiales Family XVII. Incertae Sedis</taxon>
        <taxon>Sulfobacillus</taxon>
    </lineage>
</organism>
<feature type="binding site" evidence="7">
    <location>
        <position position="262"/>
    </location>
    <ligand>
        <name>carbamoyl phosphate</name>
        <dbReference type="ChEBI" id="CHEBI:58228"/>
    </ligand>
</feature>
<dbReference type="InterPro" id="IPR002082">
    <property type="entry name" value="Asp_carbamoyltransf"/>
</dbReference>
<feature type="binding site" evidence="7">
    <location>
        <position position="56"/>
    </location>
    <ligand>
        <name>carbamoyl phosphate</name>
        <dbReference type="ChEBI" id="CHEBI:58228"/>
    </ligand>
</feature>
<dbReference type="GO" id="GO:0005829">
    <property type="term" value="C:cytosol"/>
    <property type="evidence" value="ECO:0007669"/>
    <property type="project" value="TreeGrafter"/>
</dbReference>
<dbReference type="STRING" id="679936.Sulac_1466"/>
<evidence type="ECO:0000313" key="10">
    <source>
        <dbReference type="EMBL" id="AEW04963.1"/>
    </source>
</evidence>
<dbReference type="GO" id="GO:0044205">
    <property type="term" value="P:'de novo' UMP biosynthetic process"/>
    <property type="evidence" value="ECO:0007669"/>
    <property type="project" value="UniProtKB-UniRule"/>
</dbReference>
<dbReference type="EMBL" id="CP003179">
    <property type="protein sequence ID" value="AEW04963.1"/>
    <property type="molecule type" value="Genomic_DNA"/>
</dbReference>
<proteinExistence type="inferred from homology"/>
<dbReference type="KEGG" id="sap:Sulac_1466"/>
<comment type="pathway">
    <text evidence="1 7">Pyrimidine metabolism; UMP biosynthesis via de novo pathway; (S)-dihydroorotate from bicarbonate: step 2/3.</text>
</comment>
<evidence type="ECO:0000256" key="4">
    <source>
        <dbReference type="ARBA" id="ARBA00022975"/>
    </source>
</evidence>
<protein>
    <recommendedName>
        <fullName evidence="7">Aspartate carbamoyltransferase</fullName>
        <ecNumber evidence="7">2.1.3.2</ecNumber>
    </recommendedName>
    <alternativeName>
        <fullName evidence="7">Aspartate transcarbamylase</fullName>
        <shortName evidence="7">ATCase</shortName>
    </alternativeName>
</protein>
<feature type="binding site" evidence="7">
    <location>
        <position position="220"/>
    </location>
    <ligand>
        <name>L-aspartate</name>
        <dbReference type="ChEBI" id="CHEBI:29991"/>
    </ligand>
</feature>
<dbReference type="EC" id="2.1.3.2" evidence="7"/>
<dbReference type="Gene3D" id="3.40.50.1370">
    <property type="entry name" value="Aspartate/ornithine carbamoyltransferase"/>
    <property type="match status" value="2"/>
</dbReference>
<dbReference type="AlphaFoldDB" id="G8TX55"/>
<evidence type="ECO:0000256" key="5">
    <source>
        <dbReference type="ARBA" id="ARBA00043884"/>
    </source>
</evidence>
<dbReference type="UniPathway" id="UPA00070">
    <property type="reaction ID" value="UER00116"/>
</dbReference>
<dbReference type="PANTHER" id="PTHR45753">
    <property type="entry name" value="ORNITHINE CARBAMOYLTRANSFERASE, MITOCHONDRIAL"/>
    <property type="match status" value="1"/>
</dbReference>
<keyword evidence="3 7" id="KW-0808">Transferase</keyword>
<evidence type="ECO:0000259" key="9">
    <source>
        <dbReference type="Pfam" id="PF02729"/>
    </source>
</evidence>
<comment type="similarity">
    <text evidence="2 7">Belongs to the aspartate/ornithine carbamoyltransferase superfamily. ATCase family.</text>
</comment>
<name>G8TX55_SULAD</name>
<feature type="domain" description="Aspartate/ornithine carbamoyltransferase carbamoyl-P binding" evidence="9">
    <location>
        <begin position="3"/>
        <end position="146"/>
    </location>
</feature>
<comment type="subunit">
    <text evidence="7">Heterododecamer (2C3:3R2) of six catalytic PyrB chains organized as two trimers (C3), and six regulatory PyrI chains organized as three dimers (R2).</text>
</comment>
<evidence type="ECO:0000256" key="6">
    <source>
        <dbReference type="ARBA" id="ARBA00048859"/>
    </source>
</evidence>
<dbReference type="InterPro" id="IPR036901">
    <property type="entry name" value="Asp/Orn_carbamoylTrfase_sf"/>
</dbReference>
<feature type="binding site" evidence="7">
    <location>
        <position position="105"/>
    </location>
    <ligand>
        <name>carbamoyl phosphate</name>
        <dbReference type="ChEBI" id="CHEBI:58228"/>
    </ligand>
</feature>
<reference evidence="10 11" key="2">
    <citation type="journal article" date="2012" name="Stand. Genomic Sci.">
        <title>Complete genome sequence of the moderately thermophilic mineral-sulfide-oxidizing firmicute Sulfobacillus acidophilus type strain (NAL(T)).</title>
        <authorList>
            <person name="Anderson I."/>
            <person name="Chertkov O."/>
            <person name="Chen A."/>
            <person name="Saunders E."/>
            <person name="Lapidus A."/>
            <person name="Nolan M."/>
            <person name="Lucas S."/>
            <person name="Hammon N."/>
            <person name="Deshpande S."/>
            <person name="Cheng J.F."/>
            <person name="Han C."/>
            <person name="Tapia R."/>
            <person name="Goodwin L.A."/>
            <person name="Pitluck S."/>
            <person name="Liolios K."/>
            <person name="Pagani I."/>
            <person name="Ivanova N."/>
            <person name="Mikhailova N."/>
            <person name="Pati A."/>
            <person name="Palaniappan K."/>
            <person name="Land M."/>
            <person name="Pan C."/>
            <person name="Rohde M."/>
            <person name="Pukall R."/>
            <person name="Goker M."/>
            <person name="Detter J.C."/>
            <person name="Woyke T."/>
            <person name="Bristow J."/>
            <person name="Eisen J.A."/>
            <person name="Markowitz V."/>
            <person name="Hugenholtz P."/>
            <person name="Kyrpides N.C."/>
            <person name="Klenk H.P."/>
            <person name="Mavromatis K."/>
        </authorList>
    </citation>
    <scope>NUCLEOTIDE SEQUENCE [LARGE SCALE GENOMIC DNA]</scope>
    <source>
        <strain evidence="11">ATCC 700253 / DSM 10332 / NAL</strain>
    </source>
</reference>
<dbReference type="PRINTS" id="PR00100">
    <property type="entry name" value="AOTCASE"/>
</dbReference>
<dbReference type="HAMAP" id="MF_00001">
    <property type="entry name" value="Asp_carb_tr"/>
    <property type="match status" value="1"/>
</dbReference>
<comment type="function">
    <text evidence="5 7">Catalyzes the condensation of carbamoyl phosphate and aspartate to form carbamoyl aspartate and inorganic phosphate, the committed step in the de novo pyrimidine nucleotide biosynthesis pathway.</text>
</comment>
<feature type="binding site" evidence="7">
    <location>
        <position position="261"/>
    </location>
    <ligand>
        <name>carbamoyl phosphate</name>
        <dbReference type="ChEBI" id="CHEBI:58228"/>
    </ligand>
</feature>
<dbReference type="GO" id="GO:0016597">
    <property type="term" value="F:amino acid binding"/>
    <property type="evidence" value="ECO:0007669"/>
    <property type="project" value="InterPro"/>
</dbReference>
<dbReference type="Pfam" id="PF00185">
    <property type="entry name" value="OTCace"/>
    <property type="match status" value="1"/>
</dbReference>
<keyword evidence="4 7" id="KW-0665">Pyrimidine biosynthesis</keyword>
<dbReference type="NCBIfam" id="NF002032">
    <property type="entry name" value="PRK00856.1"/>
    <property type="match status" value="1"/>
</dbReference>
<feature type="binding site" evidence="7">
    <location>
        <position position="83"/>
    </location>
    <ligand>
        <name>L-aspartate</name>
        <dbReference type="ChEBI" id="CHEBI:29991"/>
    </ligand>
</feature>
<dbReference type="InterPro" id="IPR006131">
    <property type="entry name" value="Asp_carbamoyltransf_Asp/Orn-bd"/>
</dbReference>
<feature type="binding site" evidence="7">
    <location>
        <position position="133"/>
    </location>
    <ligand>
        <name>carbamoyl phosphate</name>
        <dbReference type="ChEBI" id="CHEBI:58228"/>
    </ligand>
</feature>